<keyword evidence="4" id="KW-0560">Oxidoreductase</keyword>
<keyword evidence="5" id="KW-1133">Transmembrane helix</keyword>
<dbReference type="Pfam" id="PF01494">
    <property type="entry name" value="FAD_binding_3"/>
    <property type="match status" value="2"/>
</dbReference>
<keyword evidence="5" id="KW-0472">Membrane</keyword>
<evidence type="ECO:0000256" key="5">
    <source>
        <dbReference type="SAM" id="Phobius"/>
    </source>
</evidence>
<sequence>MSTEPKLTVLIVGAGLGGVLLGALLEKCEIPYTIFERATTVKPLGSAMSVGPPLLPLFAQLGIEEEYIAMSKFARHHEVINEFGESLLSLDYVIGQEYSGYTGYIVARPLLYDLLLKQIPAHKIHFGTRVQSIKDEGDKVEIQTTTGEIYRGDILVGADGAYSTVRQSLYARLDNEGRLPKDDLADLPFRSTCLVGQTLPLDLEQYPRLKDPKCPFFSTFGDDKPYSWALFPTAQHTIAWMVLFHHPYSSKTAEEKRANDGENAEWGHNAAQAMIEKTRDFPISFGDGKKTMGDLYDQTPIELISKVMLEEKIFETWSSGGVVLLGDACHKLNPAGGQGAITAMHDAIALANLLYALPNDTTPTTSEIEQAFSDYRAERYPAAVEAFNGSQMLAKFMEKGFGGKIAFFLAKHIPTFLWNIFVKDMVSHRPQLGYLDAVPERGTVLAAVEKSGVKAREVFERRQRAASAVV</sequence>
<feature type="domain" description="FAD-binding" evidence="6">
    <location>
        <begin position="299"/>
        <end position="362"/>
    </location>
</feature>
<keyword evidence="5" id="KW-0812">Transmembrane</keyword>
<dbReference type="SUPFAM" id="SSF51905">
    <property type="entry name" value="FAD/NAD(P)-binding domain"/>
    <property type="match status" value="1"/>
</dbReference>
<evidence type="ECO:0000256" key="3">
    <source>
        <dbReference type="ARBA" id="ARBA00022827"/>
    </source>
</evidence>
<feature type="transmembrane region" description="Helical" evidence="5">
    <location>
        <begin position="7"/>
        <end position="25"/>
    </location>
</feature>
<organism evidence="7 8">
    <name type="scientific">Linnemannia gamsii</name>
    <dbReference type="NCBI Taxonomy" id="64522"/>
    <lineage>
        <taxon>Eukaryota</taxon>
        <taxon>Fungi</taxon>
        <taxon>Fungi incertae sedis</taxon>
        <taxon>Mucoromycota</taxon>
        <taxon>Mortierellomycotina</taxon>
        <taxon>Mortierellomycetes</taxon>
        <taxon>Mortierellales</taxon>
        <taxon>Mortierellaceae</taxon>
        <taxon>Linnemannia</taxon>
    </lineage>
</organism>
<evidence type="ECO:0000256" key="1">
    <source>
        <dbReference type="ARBA" id="ARBA00007992"/>
    </source>
</evidence>
<dbReference type="EMBL" id="JAAAIM010001165">
    <property type="protein sequence ID" value="KAG0281666.1"/>
    <property type="molecule type" value="Genomic_DNA"/>
</dbReference>
<comment type="similarity">
    <text evidence="1">Belongs to the paxM FAD-dependent monooxygenase family.</text>
</comment>
<keyword evidence="3" id="KW-0274">FAD</keyword>
<dbReference type="PANTHER" id="PTHR47356:SF2">
    <property type="entry name" value="FAD-BINDING DOMAIN-CONTAINING PROTEIN-RELATED"/>
    <property type="match status" value="1"/>
</dbReference>
<dbReference type="Gene3D" id="3.50.50.60">
    <property type="entry name" value="FAD/NAD(P)-binding domain"/>
    <property type="match status" value="1"/>
</dbReference>
<dbReference type="PANTHER" id="PTHR47356">
    <property type="entry name" value="FAD-DEPENDENT MONOOXYGENASE ASQG-RELATED"/>
    <property type="match status" value="1"/>
</dbReference>
<reference evidence="7 8" key="1">
    <citation type="journal article" date="2020" name="Fungal Divers.">
        <title>Resolving the Mortierellaceae phylogeny through synthesis of multi-gene phylogenetics and phylogenomics.</title>
        <authorList>
            <person name="Vandepol N."/>
            <person name="Liber J."/>
            <person name="Desiro A."/>
            <person name="Na H."/>
            <person name="Kennedy M."/>
            <person name="Barry K."/>
            <person name="Grigoriev I.V."/>
            <person name="Miller A.N."/>
            <person name="O'Donnell K."/>
            <person name="Stajich J.E."/>
            <person name="Bonito G."/>
        </authorList>
    </citation>
    <scope>NUCLEOTIDE SEQUENCE [LARGE SCALE GENOMIC DNA]</scope>
    <source>
        <strain evidence="7 8">AD045</strain>
    </source>
</reference>
<evidence type="ECO:0000256" key="2">
    <source>
        <dbReference type="ARBA" id="ARBA00022630"/>
    </source>
</evidence>
<dbReference type="InterPro" id="IPR002938">
    <property type="entry name" value="FAD-bd"/>
</dbReference>
<accession>A0ABQ7JP21</accession>
<evidence type="ECO:0000259" key="6">
    <source>
        <dbReference type="Pfam" id="PF01494"/>
    </source>
</evidence>
<feature type="domain" description="FAD-binding" evidence="6">
    <location>
        <begin position="7"/>
        <end position="190"/>
    </location>
</feature>
<keyword evidence="2" id="KW-0285">Flavoprotein</keyword>
<dbReference type="InterPro" id="IPR036188">
    <property type="entry name" value="FAD/NAD-bd_sf"/>
</dbReference>
<dbReference type="Proteomes" id="UP001194696">
    <property type="component" value="Unassembled WGS sequence"/>
</dbReference>
<keyword evidence="8" id="KW-1185">Reference proteome</keyword>
<evidence type="ECO:0000256" key="4">
    <source>
        <dbReference type="ARBA" id="ARBA00023002"/>
    </source>
</evidence>
<evidence type="ECO:0000313" key="8">
    <source>
        <dbReference type="Proteomes" id="UP001194696"/>
    </source>
</evidence>
<evidence type="ECO:0000313" key="7">
    <source>
        <dbReference type="EMBL" id="KAG0281666.1"/>
    </source>
</evidence>
<name>A0ABQ7JP21_9FUNG</name>
<dbReference type="InterPro" id="IPR050562">
    <property type="entry name" value="FAD_mOase_fung"/>
</dbReference>
<comment type="caution">
    <text evidence="7">The sequence shown here is derived from an EMBL/GenBank/DDBJ whole genome shotgun (WGS) entry which is preliminary data.</text>
</comment>
<protein>
    <recommendedName>
        <fullName evidence="6">FAD-binding domain-containing protein</fullName>
    </recommendedName>
</protein>
<gene>
    <name evidence="7" type="ORF">BGZ96_001054</name>
</gene>
<proteinExistence type="inferred from homology"/>
<dbReference type="PRINTS" id="PR00420">
    <property type="entry name" value="RNGMNOXGNASE"/>
</dbReference>